<dbReference type="EMBL" id="JZEY01000054">
    <property type="protein sequence ID" value="KKB09443.1"/>
    <property type="molecule type" value="Genomic_DNA"/>
</dbReference>
<evidence type="ECO:0000256" key="5">
    <source>
        <dbReference type="ARBA" id="ARBA00022741"/>
    </source>
</evidence>
<keyword evidence="7 10" id="KW-0648">Protein biosynthesis</keyword>
<keyword evidence="6 10" id="KW-0067">ATP-binding</keyword>
<reference evidence="14 15" key="1">
    <citation type="submission" date="2015-03" db="EMBL/GenBank/DDBJ databases">
        <authorList>
            <person name="Hassan Y."/>
            <person name="Lepp D."/>
            <person name="Li X.-Z."/>
            <person name="Zhou T."/>
        </authorList>
    </citation>
    <scope>NUCLEOTIDE SEQUENCE [LARGE SCALE GENOMIC DNA]</scope>
    <source>
        <strain evidence="14 15">IPL18</strain>
    </source>
</reference>
<feature type="short sequence motif" description="'HIGH' region" evidence="10">
    <location>
        <begin position="128"/>
        <end position="138"/>
    </location>
</feature>
<dbReference type="InterPro" id="IPR014729">
    <property type="entry name" value="Rossmann-like_a/b/a_fold"/>
</dbReference>
<evidence type="ECO:0000256" key="6">
    <source>
        <dbReference type="ARBA" id="ARBA00022840"/>
    </source>
</evidence>
<dbReference type="CDD" id="cd00671">
    <property type="entry name" value="ArgRS_core"/>
    <property type="match status" value="1"/>
</dbReference>
<dbReference type="InterPro" id="IPR001278">
    <property type="entry name" value="Arg-tRNA-ligase"/>
</dbReference>
<dbReference type="AlphaFoldDB" id="A0A0F5FKW0"/>
<dbReference type="PROSITE" id="PS00178">
    <property type="entry name" value="AA_TRNA_LIGASE_I"/>
    <property type="match status" value="1"/>
</dbReference>
<dbReference type="InterPro" id="IPR035684">
    <property type="entry name" value="ArgRS_core"/>
</dbReference>
<comment type="catalytic activity">
    <reaction evidence="9 10">
        <text>tRNA(Arg) + L-arginine + ATP = L-arginyl-tRNA(Arg) + AMP + diphosphate</text>
        <dbReference type="Rhea" id="RHEA:20301"/>
        <dbReference type="Rhea" id="RHEA-COMP:9658"/>
        <dbReference type="Rhea" id="RHEA-COMP:9673"/>
        <dbReference type="ChEBI" id="CHEBI:30616"/>
        <dbReference type="ChEBI" id="CHEBI:32682"/>
        <dbReference type="ChEBI" id="CHEBI:33019"/>
        <dbReference type="ChEBI" id="CHEBI:78442"/>
        <dbReference type="ChEBI" id="CHEBI:78513"/>
        <dbReference type="ChEBI" id="CHEBI:456215"/>
        <dbReference type="EC" id="6.1.1.19"/>
    </reaction>
</comment>
<dbReference type="RefSeq" id="WP_046104137.1">
    <property type="nucleotide sequence ID" value="NZ_JZEY01000054.1"/>
</dbReference>
<proteinExistence type="inferred from homology"/>
<dbReference type="NCBIfam" id="TIGR00456">
    <property type="entry name" value="argS"/>
    <property type="match status" value="1"/>
</dbReference>
<feature type="domain" description="DALR anticodon binding" evidence="12">
    <location>
        <begin position="449"/>
        <end position="580"/>
    </location>
</feature>
<sequence>MDIFALFTTRVIEALRADHPELEDSLLARVVVEPPRDASHGDLSTNAAMVVAKPLGKNPRELATALAGRFAQAPDVESVEVAGPGFINFRLSNAIWHQVLKAVGAQGESYGRSDVGQGERVNVEYVSANPTGPMHVGHTRGAVFGDALASLMAWSGYDVTREYYINDTGGQTLILGRSALLRYREALGETIEIPSGFYPGDYLIPVGEALKAEWGASLLDKPEEEAVLIAREAALGAMMVLIKADLAQLNIHHDVFFSERQLHGAGGDIEKTLAWLREEGMVYEGRLDAPKGKTPEDWEDREQTLFRAKDYGDDTDRALIKSDGSYTYFAADIAYHRNKYLRGFKHMVNVLGADHSGYVKRLQAAVKAVSHGEAEIDVRICQLVRLLKNGEPFKMSKRSGDLVTLSDVVEEVGSDATRFMLLFRRNDASMDFDFALVKEQTRDNPVFYVQYAYARACSIFRTAERDMAGLDISPAALSAAEVERLSSAADIELIRLIGAWPRTVAAAALAHEPHRIAFYVHDLAAAFHGFWAKGKDDVDLRFVNASDPTLTLARLALVDAVRQVIRNGLGILGVSAPEELS</sequence>
<evidence type="ECO:0000256" key="1">
    <source>
        <dbReference type="ARBA" id="ARBA00004496"/>
    </source>
</evidence>
<dbReference type="Gene3D" id="3.30.1360.70">
    <property type="entry name" value="Arginyl tRNA synthetase N-terminal domain"/>
    <property type="match status" value="1"/>
</dbReference>
<dbReference type="InterPro" id="IPR005148">
    <property type="entry name" value="Arg-tRNA-synth_N"/>
</dbReference>
<dbReference type="InterPro" id="IPR001412">
    <property type="entry name" value="aa-tRNA-synth_I_CS"/>
</dbReference>
<dbReference type="Pfam" id="PF00750">
    <property type="entry name" value="tRNA-synt_1d"/>
    <property type="match status" value="2"/>
</dbReference>
<evidence type="ECO:0000256" key="10">
    <source>
        <dbReference type="HAMAP-Rule" id="MF_00123"/>
    </source>
</evidence>
<comment type="similarity">
    <text evidence="2 10 11">Belongs to the class-I aminoacyl-tRNA synthetase family.</text>
</comment>
<dbReference type="EC" id="6.1.1.19" evidence="10"/>
<evidence type="ECO:0000259" key="12">
    <source>
        <dbReference type="SMART" id="SM00836"/>
    </source>
</evidence>
<dbReference type="InterPro" id="IPR036695">
    <property type="entry name" value="Arg-tRNA-synth_N_sf"/>
</dbReference>
<dbReference type="PANTHER" id="PTHR11956:SF5">
    <property type="entry name" value="ARGININE--TRNA LIGASE, CYTOPLASMIC"/>
    <property type="match status" value="1"/>
</dbReference>
<dbReference type="SUPFAM" id="SSF55190">
    <property type="entry name" value="Arginyl-tRNA synthetase (ArgRS), N-terminal 'additional' domain"/>
    <property type="match status" value="1"/>
</dbReference>
<keyword evidence="4 10" id="KW-0436">Ligase</keyword>
<dbReference type="FunFam" id="1.10.730.10:FF:000008">
    <property type="entry name" value="Arginine--tRNA ligase"/>
    <property type="match status" value="1"/>
</dbReference>
<evidence type="ECO:0000256" key="7">
    <source>
        <dbReference type="ARBA" id="ARBA00022917"/>
    </source>
</evidence>
<dbReference type="GO" id="GO:0006420">
    <property type="term" value="P:arginyl-tRNA aminoacylation"/>
    <property type="evidence" value="ECO:0007669"/>
    <property type="project" value="UniProtKB-UniRule"/>
</dbReference>
<dbReference type="Pfam" id="PF03485">
    <property type="entry name" value="Arg_tRNA_synt_N"/>
    <property type="match status" value="1"/>
</dbReference>
<dbReference type="InterPro" id="IPR009080">
    <property type="entry name" value="tRNAsynth_Ia_anticodon-bd"/>
</dbReference>
<dbReference type="SUPFAM" id="SSF52374">
    <property type="entry name" value="Nucleotidylyl transferase"/>
    <property type="match status" value="1"/>
</dbReference>
<dbReference type="SUPFAM" id="SSF47323">
    <property type="entry name" value="Anticodon-binding domain of a subclass of class I aminoacyl-tRNA synthetases"/>
    <property type="match status" value="1"/>
</dbReference>
<dbReference type="HAMAP" id="MF_00123">
    <property type="entry name" value="Arg_tRNA_synth"/>
    <property type="match status" value="1"/>
</dbReference>
<evidence type="ECO:0000256" key="8">
    <source>
        <dbReference type="ARBA" id="ARBA00023146"/>
    </source>
</evidence>
<dbReference type="SMART" id="SM01016">
    <property type="entry name" value="Arg_tRNA_synt_N"/>
    <property type="match status" value="1"/>
</dbReference>
<dbReference type="Proteomes" id="UP000033649">
    <property type="component" value="Unassembled WGS sequence"/>
</dbReference>
<evidence type="ECO:0000256" key="2">
    <source>
        <dbReference type="ARBA" id="ARBA00005594"/>
    </source>
</evidence>
<evidence type="ECO:0000259" key="13">
    <source>
        <dbReference type="SMART" id="SM01016"/>
    </source>
</evidence>
<evidence type="ECO:0000256" key="4">
    <source>
        <dbReference type="ARBA" id="ARBA00022598"/>
    </source>
</evidence>
<dbReference type="PRINTS" id="PR01038">
    <property type="entry name" value="TRNASYNTHARG"/>
</dbReference>
<dbReference type="Gene3D" id="1.10.730.10">
    <property type="entry name" value="Isoleucyl-tRNA Synthetase, Domain 1"/>
    <property type="match status" value="1"/>
</dbReference>
<evidence type="ECO:0000256" key="3">
    <source>
        <dbReference type="ARBA" id="ARBA00022490"/>
    </source>
</evidence>
<evidence type="ECO:0000313" key="15">
    <source>
        <dbReference type="Proteomes" id="UP000033649"/>
    </source>
</evidence>
<evidence type="ECO:0000313" key="14">
    <source>
        <dbReference type="EMBL" id="KKB09443.1"/>
    </source>
</evidence>
<dbReference type="Pfam" id="PF05746">
    <property type="entry name" value="DALR_1"/>
    <property type="match status" value="1"/>
</dbReference>
<evidence type="ECO:0000256" key="9">
    <source>
        <dbReference type="ARBA" id="ARBA00049339"/>
    </source>
</evidence>
<protein>
    <recommendedName>
        <fullName evidence="10">Arginine--tRNA ligase</fullName>
        <ecNumber evidence="10">6.1.1.19</ecNumber>
    </recommendedName>
    <alternativeName>
        <fullName evidence="10">Arginyl-tRNA synthetase</fullName>
        <shortName evidence="10">ArgRS</shortName>
    </alternativeName>
</protein>
<comment type="subcellular location">
    <subcellularLocation>
        <location evidence="1 10">Cytoplasm</location>
    </subcellularLocation>
</comment>
<accession>A0A0F5FKW0</accession>
<keyword evidence="3 10" id="KW-0963">Cytoplasm</keyword>
<organism evidence="14 15">
    <name type="scientific">Devosia chinhatensis</name>
    <dbReference type="NCBI Taxonomy" id="429727"/>
    <lineage>
        <taxon>Bacteria</taxon>
        <taxon>Pseudomonadati</taxon>
        <taxon>Pseudomonadota</taxon>
        <taxon>Alphaproteobacteria</taxon>
        <taxon>Hyphomicrobiales</taxon>
        <taxon>Devosiaceae</taxon>
        <taxon>Devosia</taxon>
    </lineage>
</organism>
<evidence type="ECO:0000256" key="11">
    <source>
        <dbReference type="RuleBase" id="RU363038"/>
    </source>
</evidence>
<dbReference type="Gene3D" id="3.40.50.620">
    <property type="entry name" value="HUPs"/>
    <property type="match status" value="1"/>
</dbReference>
<name>A0A0F5FKW0_9HYPH</name>
<dbReference type="GO" id="GO:0005524">
    <property type="term" value="F:ATP binding"/>
    <property type="evidence" value="ECO:0007669"/>
    <property type="project" value="UniProtKB-UniRule"/>
</dbReference>
<dbReference type="PATRIC" id="fig|429727.3.peg.1206"/>
<feature type="domain" description="Arginyl tRNA synthetase N-terminal" evidence="13">
    <location>
        <begin position="1"/>
        <end position="91"/>
    </location>
</feature>
<keyword evidence="5 10" id="KW-0547">Nucleotide-binding</keyword>
<dbReference type="OrthoDB" id="9803211at2"/>
<comment type="caution">
    <text evidence="14">The sequence shown here is derived from an EMBL/GenBank/DDBJ whole genome shotgun (WGS) entry which is preliminary data.</text>
</comment>
<dbReference type="STRING" id="429727.VE26_05825"/>
<dbReference type="GO" id="GO:0005737">
    <property type="term" value="C:cytoplasm"/>
    <property type="evidence" value="ECO:0007669"/>
    <property type="project" value="UniProtKB-SubCell"/>
</dbReference>
<keyword evidence="8 10" id="KW-0030">Aminoacyl-tRNA synthetase</keyword>
<dbReference type="SMART" id="SM00836">
    <property type="entry name" value="DALR_1"/>
    <property type="match status" value="1"/>
</dbReference>
<keyword evidence="15" id="KW-1185">Reference proteome</keyword>
<dbReference type="InterPro" id="IPR008909">
    <property type="entry name" value="DALR_anticod-bd"/>
</dbReference>
<gene>
    <name evidence="10" type="primary">argS</name>
    <name evidence="14" type="ORF">VE26_05825</name>
</gene>
<dbReference type="GO" id="GO:0004814">
    <property type="term" value="F:arginine-tRNA ligase activity"/>
    <property type="evidence" value="ECO:0007669"/>
    <property type="project" value="UniProtKB-UniRule"/>
</dbReference>
<dbReference type="PANTHER" id="PTHR11956">
    <property type="entry name" value="ARGINYL-TRNA SYNTHETASE"/>
    <property type="match status" value="1"/>
</dbReference>
<comment type="subunit">
    <text evidence="10">Monomer.</text>
</comment>